<dbReference type="Pfam" id="PF11041">
    <property type="entry name" value="Phage_Wedge1"/>
    <property type="match status" value="1"/>
</dbReference>
<reference evidence="1" key="1">
    <citation type="submission" date="2023-09" db="EMBL/GenBank/DDBJ databases">
        <authorList>
            <consortium name="CW5 consortium"/>
            <person name="Lu C.-W."/>
        </authorList>
    </citation>
    <scope>NUCLEOTIDE SEQUENCE</scope>
    <source>
        <strain evidence="1">KPS</strain>
    </source>
</reference>
<dbReference type="RefSeq" id="WP_309542535.1">
    <property type="nucleotide sequence ID" value="NZ_CP133659.1"/>
</dbReference>
<sequence length="227" mass="24460">MPALNEYLALVTSQHRPRPKFMAVLEALLKPLCAVDDVLQSMGPAFDLDTAVGVQLDQVGEWIGRSRLLSLPLTDVYFAWDTDGVGWNQGVWKGMYDPDSGLISLPDDVYRTLLRAKVAANSWDGTIPGAYTVWEAAFAATGSIILIQDNQDMSMVVGIAAMPPDAVTTQLLLQGYIPLKPGGVRVAYYALTPSTDPDAAALFAWDCDSAGLAGWGRGNFPKILNPS</sequence>
<proteinExistence type="predicted"/>
<organism evidence="1 2">
    <name type="scientific">Nitratidesulfovibrio liaohensis</name>
    <dbReference type="NCBI Taxonomy" id="2604158"/>
    <lineage>
        <taxon>Bacteria</taxon>
        <taxon>Pseudomonadati</taxon>
        <taxon>Thermodesulfobacteriota</taxon>
        <taxon>Desulfovibrionia</taxon>
        <taxon>Desulfovibrionales</taxon>
        <taxon>Desulfovibrionaceae</taxon>
        <taxon>Nitratidesulfovibrio</taxon>
    </lineage>
</organism>
<evidence type="ECO:0000313" key="1">
    <source>
        <dbReference type="EMBL" id="WMW66671.1"/>
    </source>
</evidence>
<evidence type="ECO:0000313" key="2">
    <source>
        <dbReference type="Proteomes" id="UP001180616"/>
    </source>
</evidence>
<accession>A0ABY9R4I3</accession>
<dbReference type="InterPro" id="IPR021283">
    <property type="entry name" value="Phage_Wedge1"/>
</dbReference>
<protein>
    <submittedName>
        <fullName evidence="1">DUF2612 domain-containing protein</fullName>
    </submittedName>
</protein>
<dbReference type="EMBL" id="CP133659">
    <property type="protein sequence ID" value="WMW66671.1"/>
    <property type="molecule type" value="Genomic_DNA"/>
</dbReference>
<name>A0ABY9R4I3_9BACT</name>
<keyword evidence="2" id="KW-1185">Reference proteome</keyword>
<gene>
    <name evidence="1" type="ORF">KPS_001275</name>
</gene>
<dbReference type="Proteomes" id="UP001180616">
    <property type="component" value="Chromosome"/>
</dbReference>